<name>A0ABU2M5U2_9ACTN</name>
<keyword evidence="5" id="KW-1185">Reference proteome</keyword>
<organism evidence="4 5">
    <name type="scientific">Nocardiopsis lambiniae</name>
    <dbReference type="NCBI Taxonomy" id="3075539"/>
    <lineage>
        <taxon>Bacteria</taxon>
        <taxon>Bacillati</taxon>
        <taxon>Actinomycetota</taxon>
        <taxon>Actinomycetes</taxon>
        <taxon>Streptosporangiales</taxon>
        <taxon>Nocardiopsidaceae</taxon>
        <taxon>Nocardiopsis</taxon>
    </lineage>
</organism>
<dbReference type="PANTHER" id="PTHR43046">
    <property type="entry name" value="GDP-MANNOSE MANNOSYL HYDROLASE"/>
    <property type="match status" value="1"/>
</dbReference>
<sequence length="157" mass="17339">MKHIVKRSARALLFDGEGRLVLIKRTRPGQEPYWTTAGGGIEPEDESVEAALRREVSEELGGRIERVRQVLLLTEEVPGGVRLQYVFVARLVSMDPSARTGPEFDDPGRGTYDVVRVPATRDALATVRLLPPSLAEFVRGDLHGLVALLEHEDGRTS</sequence>
<dbReference type="PANTHER" id="PTHR43046:SF14">
    <property type="entry name" value="MUTT_NUDIX FAMILY PROTEIN"/>
    <property type="match status" value="1"/>
</dbReference>
<evidence type="ECO:0000256" key="1">
    <source>
        <dbReference type="ARBA" id="ARBA00001946"/>
    </source>
</evidence>
<dbReference type="EC" id="3.6.-.-" evidence="4"/>
<dbReference type="CDD" id="cd04669">
    <property type="entry name" value="NUDIX_Hydrolase"/>
    <property type="match status" value="1"/>
</dbReference>
<evidence type="ECO:0000256" key="2">
    <source>
        <dbReference type="ARBA" id="ARBA00022801"/>
    </source>
</evidence>
<evidence type="ECO:0000313" key="4">
    <source>
        <dbReference type="EMBL" id="MDT0327545.1"/>
    </source>
</evidence>
<dbReference type="InterPro" id="IPR000086">
    <property type="entry name" value="NUDIX_hydrolase_dom"/>
</dbReference>
<dbReference type="RefSeq" id="WP_311510444.1">
    <property type="nucleotide sequence ID" value="NZ_JAVREP010000001.1"/>
</dbReference>
<evidence type="ECO:0000313" key="5">
    <source>
        <dbReference type="Proteomes" id="UP001183390"/>
    </source>
</evidence>
<dbReference type="PROSITE" id="PS00893">
    <property type="entry name" value="NUDIX_BOX"/>
    <property type="match status" value="1"/>
</dbReference>
<comment type="caution">
    <text evidence="4">The sequence shown here is derived from an EMBL/GenBank/DDBJ whole genome shotgun (WGS) entry which is preliminary data.</text>
</comment>
<dbReference type="PROSITE" id="PS51462">
    <property type="entry name" value="NUDIX"/>
    <property type="match status" value="1"/>
</dbReference>
<protein>
    <submittedName>
        <fullName evidence="4">NUDIX hydrolase</fullName>
        <ecNumber evidence="4">3.6.-.-</ecNumber>
    </submittedName>
</protein>
<gene>
    <name evidence="4" type="ORF">RM479_03885</name>
</gene>
<comment type="cofactor">
    <cofactor evidence="1">
        <name>Mg(2+)</name>
        <dbReference type="ChEBI" id="CHEBI:18420"/>
    </cofactor>
</comment>
<dbReference type="Gene3D" id="3.90.79.10">
    <property type="entry name" value="Nucleoside Triphosphate Pyrophosphohydrolase"/>
    <property type="match status" value="1"/>
</dbReference>
<dbReference type="SUPFAM" id="SSF55811">
    <property type="entry name" value="Nudix"/>
    <property type="match status" value="1"/>
</dbReference>
<dbReference type="InterPro" id="IPR015797">
    <property type="entry name" value="NUDIX_hydrolase-like_dom_sf"/>
</dbReference>
<dbReference type="Proteomes" id="UP001183390">
    <property type="component" value="Unassembled WGS sequence"/>
</dbReference>
<feature type="domain" description="Nudix hydrolase" evidence="3">
    <location>
        <begin position="4"/>
        <end position="131"/>
    </location>
</feature>
<proteinExistence type="predicted"/>
<reference evidence="5" key="1">
    <citation type="submission" date="2023-07" db="EMBL/GenBank/DDBJ databases">
        <title>30 novel species of actinomycetes from the DSMZ collection.</title>
        <authorList>
            <person name="Nouioui I."/>
        </authorList>
    </citation>
    <scope>NUCLEOTIDE SEQUENCE [LARGE SCALE GENOMIC DNA]</scope>
    <source>
        <strain evidence="5">DSM 44743</strain>
    </source>
</reference>
<dbReference type="EMBL" id="JAVREP010000001">
    <property type="protein sequence ID" value="MDT0327545.1"/>
    <property type="molecule type" value="Genomic_DNA"/>
</dbReference>
<keyword evidence="2 4" id="KW-0378">Hydrolase</keyword>
<accession>A0ABU2M5U2</accession>
<evidence type="ECO:0000259" key="3">
    <source>
        <dbReference type="PROSITE" id="PS51462"/>
    </source>
</evidence>
<dbReference type="InterPro" id="IPR020084">
    <property type="entry name" value="NUDIX_hydrolase_CS"/>
</dbReference>
<dbReference type="Pfam" id="PF00293">
    <property type="entry name" value="NUDIX"/>
    <property type="match status" value="1"/>
</dbReference>
<dbReference type="GO" id="GO:0016787">
    <property type="term" value="F:hydrolase activity"/>
    <property type="evidence" value="ECO:0007669"/>
    <property type="project" value="UniProtKB-KW"/>
</dbReference>